<keyword evidence="2" id="KW-1185">Reference proteome</keyword>
<dbReference type="Proteomes" id="UP001172386">
    <property type="component" value="Unassembled WGS sequence"/>
</dbReference>
<gene>
    <name evidence="1" type="ORF">H2198_007871</name>
</gene>
<evidence type="ECO:0000313" key="1">
    <source>
        <dbReference type="EMBL" id="KAJ9652918.1"/>
    </source>
</evidence>
<dbReference type="EMBL" id="JAPDRQ010000177">
    <property type="protein sequence ID" value="KAJ9652918.1"/>
    <property type="molecule type" value="Genomic_DNA"/>
</dbReference>
<reference evidence="1" key="1">
    <citation type="submission" date="2022-10" db="EMBL/GenBank/DDBJ databases">
        <title>Culturing micro-colonial fungi from biological soil crusts in the Mojave desert and describing Neophaeococcomyces mojavensis, and introducing the new genera and species Taxawa tesnikishii.</title>
        <authorList>
            <person name="Kurbessoian T."/>
            <person name="Stajich J.E."/>
        </authorList>
    </citation>
    <scope>NUCLEOTIDE SEQUENCE</scope>
    <source>
        <strain evidence="1">JES_112</strain>
    </source>
</reference>
<protein>
    <submittedName>
        <fullName evidence="1">Uncharacterized protein</fullName>
    </submittedName>
</protein>
<sequence length="226" mass="24797">MSAPARSPSPSPPPAAPSTTAAPTSRRFVNLRKVYAEAIRATLAKNSYENFSSCFPTPATYCPSALEGVWKQLNSRLEEECIKDFEKICEERDVENGLRTWEGLVEDARRRKTEAEALGEGGPGMGEQVKPGHLMSAQELGEAFMAQGLLRTEKELQGKLEDVQQRNGEMMGQIEEQRAEIGRLIEAIEGLVTDVEGAAGVLETDAMREDLRVGVQGLDADVEMRD</sequence>
<evidence type="ECO:0000313" key="2">
    <source>
        <dbReference type="Proteomes" id="UP001172386"/>
    </source>
</evidence>
<proteinExistence type="predicted"/>
<name>A0ACC2ZZH6_9EURO</name>
<accession>A0ACC2ZZH6</accession>
<organism evidence="1 2">
    <name type="scientific">Neophaeococcomyces mojaviensis</name>
    <dbReference type="NCBI Taxonomy" id="3383035"/>
    <lineage>
        <taxon>Eukaryota</taxon>
        <taxon>Fungi</taxon>
        <taxon>Dikarya</taxon>
        <taxon>Ascomycota</taxon>
        <taxon>Pezizomycotina</taxon>
        <taxon>Eurotiomycetes</taxon>
        <taxon>Chaetothyriomycetidae</taxon>
        <taxon>Chaetothyriales</taxon>
        <taxon>Chaetothyriales incertae sedis</taxon>
        <taxon>Neophaeococcomyces</taxon>
    </lineage>
</organism>
<comment type="caution">
    <text evidence="1">The sequence shown here is derived from an EMBL/GenBank/DDBJ whole genome shotgun (WGS) entry which is preliminary data.</text>
</comment>